<sequence length="56" mass="5811">MASVAAPTAGGLDESRQISAIAETTLVLDCETYTGTVAWGGGVTAVTWARWFHLGL</sequence>
<organism evidence="1 2">
    <name type="scientific">Plantactinospora alkalitolerans</name>
    <dbReference type="NCBI Taxonomy" id="2789879"/>
    <lineage>
        <taxon>Bacteria</taxon>
        <taxon>Bacillati</taxon>
        <taxon>Actinomycetota</taxon>
        <taxon>Actinomycetes</taxon>
        <taxon>Micromonosporales</taxon>
        <taxon>Micromonosporaceae</taxon>
        <taxon>Plantactinospora</taxon>
    </lineage>
</organism>
<comment type="caution">
    <text evidence="1">The sequence shown here is derived from an EMBL/GenBank/DDBJ whole genome shotgun (WGS) entry which is preliminary data.</text>
</comment>
<proteinExistence type="predicted"/>
<accession>A0ABS0GUD0</accession>
<keyword evidence="2" id="KW-1185">Reference proteome</keyword>
<dbReference type="Proteomes" id="UP000638560">
    <property type="component" value="Unassembled WGS sequence"/>
</dbReference>
<protein>
    <submittedName>
        <fullName evidence="1">Uncharacterized protein</fullName>
    </submittedName>
</protein>
<evidence type="ECO:0000313" key="1">
    <source>
        <dbReference type="EMBL" id="MBF9129676.1"/>
    </source>
</evidence>
<evidence type="ECO:0000313" key="2">
    <source>
        <dbReference type="Proteomes" id="UP000638560"/>
    </source>
</evidence>
<dbReference type="EMBL" id="JADPUN010000129">
    <property type="protein sequence ID" value="MBF9129676.1"/>
    <property type="molecule type" value="Genomic_DNA"/>
</dbReference>
<reference evidence="1 2" key="1">
    <citation type="submission" date="2020-11" db="EMBL/GenBank/DDBJ databases">
        <title>A novel isolate from a Black sea contaminated sediment with potential to produce alkanes: Plantactinospora alkalitolerans sp. nov.</title>
        <authorList>
            <person name="Carro L."/>
            <person name="Veyisoglu A."/>
            <person name="Guven K."/>
            <person name="Schumann P."/>
            <person name="Klenk H.-P."/>
            <person name="Sahin N."/>
        </authorList>
    </citation>
    <scope>NUCLEOTIDE SEQUENCE [LARGE SCALE GENOMIC DNA]</scope>
    <source>
        <strain evidence="1 2">S1510</strain>
    </source>
</reference>
<dbReference type="RefSeq" id="WP_196201305.1">
    <property type="nucleotide sequence ID" value="NZ_JADPUN010000129.1"/>
</dbReference>
<name>A0ABS0GUD0_9ACTN</name>
<gene>
    <name evidence="1" type="ORF">I0C86_11975</name>
</gene>